<evidence type="ECO:0000313" key="18">
    <source>
        <dbReference type="EMBL" id="KWV87747.1"/>
    </source>
</evidence>
<dbReference type="Gene3D" id="2.40.170.20">
    <property type="entry name" value="TonB-dependent receptor, beta-barrel domain"/>
    <property type="match status" value="1"/>
</dbReference>
<keyword evidence="7" id="KW-0732">Signal</keyword>
<dbReference type="GO" id="GO:0015344">
    <property type="term" value="F:siderophore uptake transmembrane transporter activity"/>
    <property type="evidence" value="ECO:0007669"/>
    <property type="project" value="TreeGrafter"/>
</dbReference>
<keyword evidence="3 14" id="KW-0813">Transport</keyword>
<dbReference type="Gene3D" id="2.170.130.10">
    <property type="entry name" value="TonB-dependent receptor, plug domain"/>
    <property type="match status" value="1"/>
</dbReference>
<dbReference type="GO" id="GO:0038023">
    <property type="term" value="F:signaling receptor activity"/>
    <property type="evidence" value="ECO:0007669"/>
    <property type="project" value="InterPro"/>
</dbReference>
<dbReference type="Pfam" id="PF07715">
    <property type="entry name" value="Plug"/>
    <property type="match status" value="1"/>
</dbReference>
<reference evidence="19 21" key="2">
    <citation type="submission" date="2018-03" db="EMBL/GenBank/DDBJ databases">
        <title>Blue discolouration in mozzarella cheese caused by Pseudomonas fluorescens.</title>
        <authorList>
            <person name="Chiesa F."/>
            <person name="Dalmasso A."/>
            <person name="Lomonaco S."/>
        </authorList>
    </citation>
    <scope>NUCLEOTIDE SEQUENCE [LARGE SCALE GENOMIC DNA]</scope>
    <source>
        <strain evidence="19 21">11293</strain>
    </source>
</reference>
<dbReference type="PATRIC" id="fig|294.194.peg.2963"/>
<dbReference type="InterPro" id="IPR011662">
    <property type="entry name" value="Secretin/TonB_short_N"/>
</dbReference>
<dbReference type="InterPro" id="IPR036942">
    <property type="entry name" value="Beta-barrel_TonB_sf"/>
</dbReference>
<comment type="caution">
    <text evidence="18">The sequence shown here is derived from an EMBL/GenBank/DDBJ whole genome shotgun (WGS) entry which is preliminary data.</text>
</comment>
<evidence type="ECO:0000256" key="8">
    <source>
        <dbReference type="ARBA" id="ARBA00023004"/>
    </source>
</evidence>
<dbReference type="PANTHER" id="PTHR32552:SF74">
    <property type="entry name" value="HYDROXAMATE SIDEROPHORE RECEPTOR FHUE"/>
    <property type="match status" value="1"/>
</dbReference>
<dbReference type="Pfam" id="PF07660">
    <property type="entry name" value="STN"/>
    <property type="match status" value="1"/>
</dbReference>
<dbReference type="SMART" id="SM00965">
    <property type="entry name" value="STN"/>
    <property type="match status" value="1"/>
</dbReference>
<keyword evidence="8" id="KW-0408">Iron</keyword>
<dbReference type="InterPro" id="IPR012910">
    <property type="entry name" value="Plug_dom"/>
</dbReference>
<evidence type="ECO:0000256" key="7">
    <source>
        <dbReference type="ARBA" id="ARBA00022729"/>
    </source>
</evidence>
<dbReference type="Proteomes" id="UP000239731">
    <property type="component" value="Unassembled WGS sequence"/>
</dbReference>
<evidence type="ECO:0000256" key="12">
    <source>
        <dbReference type="ARBA" id="ARBA00023170"/>
    </source>
</evidence>
<reference evidence="18 20" key="1">
    <citation type="submission" date="2015-05" db="EMBL/GenBank/DDBJ databases">
        <title>A genomic and transcriptomic approach to investigate the blue pigment phenotype in Pseudomonas fluorescens.</title>
        <authorList>
            <person name="Andreani N.A."/>
            <person name="Cardazzo B."/>
        </authorList>
    </citation>
    <scope>NUCLEOTIDE SEQUENCE [LARGE SCALE GENOMIC DNA]</scope>
    <source>
        <strain evidence="18 20">Ps_22</strain>
    </source>
</reference>
<dbReference type="CDD" id="cd01347">
    <property type="entry name" value="ligand_gated_channel"/>
    <property type="match status" value="1"/>
</dbReference>
<evidence type="ECO:0000256" key="16">
    <source>
        <dbReference type="RuleBase" id="RU003357"/>
    </source>
</evidence>
<accession>A0A120G7S8</accession>
<proteinExistence type="inferred from homology"/>
<comment type="subcellular location">
    <subcellularLocation>
        <location evidence="1 14">Cell outer membrane</location>
        <topology evidence="1 14">Multi-pass membrane protein</topology>
    </subcellularLocation>
</comment>
<protein>
    <submittedName>
        <fullName evidence="18">Ferripyoverdine receptor</fullName>
    </submittedName>
    <submittedName>
        <fullName evidence="19">TonB-dependent siderophore receptor</fullName>
    </submittedName>
</protein>
<evidence type="ECO:0000313" key="21">
    <source>
        <dbReference type="Proteomes" id="UP000239731"/>
    </source>
</evidence>
<evidence type="ECO:0000313" key="20">
    <source>
        <dbReference type="Proteomes" id="UP000061348"/>
    </source>
</evidence>
<dbReference type="SUPFAM" id="SSF56935">
    <property type="entry name" value="Porins"/>
    <property type="match status" value="1"/>
</dbReference>
<dbReference type="NCBIfam" id="TIGR01783">
    <property type="entry name" value="TonB-siderophor"/>
    <property type="match status" value="1"/>
</dbReference>
<evidence type="ECO:0000313" key="19">
    <source>
        <dbReference type="EMBL" id="PRW92086.1"/>
    </source>
</evidence>
<evidence type="ECO:0000259" key="17">
    <source>
        <dbReference type="SMART" id="SM00965"/>
    </source>
</evidence>
<evidence type="ECO:0000256" key="9">
    <source>
        <dbReference type="ARBA" id="ARBA00023065"/>
    </source>
</evidence>
<evidence type="ECO:0000256" key="13">
    <source>
        <dbReference type="ARBA" id="ARBA00023237"/>
    </source>
</evidence>
<gene>
    <name evidence="18" type="primary">fpvA_1</name>
    <name evidence="19" type="ORF">C7A10_16990</name>
    <name evidence="18" type="ORF">PFLmoz3_02684</name>
</gene>
<evidence type="ECO:0000256" key="4">
    <source>
        <dbReference type="ARBA" id="ARBA00022452"/>
    </source>
</evidence>
<keyword evidence="11 14" id="KW-0472">Membrane</keyword>
<dbReference type="Proteomes" id="UP000061348">
    <property type="component" value="Unassembled WGS sequence"/>
</dbReference>
<evidence type="ECO:0000256" key="5">
    <source>
        <dbReference type="ARBA" id="ARBA00022496"/>
    </source>
</evidence>
<dbReference type="RefSeq" id="WP_060764305.1">
    <property type="nucleotide sequence ID" value="NZ_LCYA01000067.1"/>
</dbReference>
<dbReference type="AlphaFoldDB" id="A0A120G7S8"/>
<keyword evidence="13 14" id="KW-0998">Cell outer membrane</keyword>
<dbReference type="FunFam" id="2.170.130.10:FF:000010">
    <property type="entry name" value="Ferripyoverdine receptor"/>
    <property type="match status" value="1"/>
</dbReference>
<dbReference type="InterPro" id="IPR000531">
    <property type="entry name" value="Beta-barrel_TonB"/>
</dbReference>
<dbReference type="PROSITE" id="PS01156">
    <property type="entry name" value="TONB_DEPENDENT_REC_2"/>
    <property type="match status" value="1"/>
</dbReference>
<sequence>MQAFPSKRSPLKHAVQAALLGACLGGGVLPLAVMADSASADTQVRAWAIAPGSLTSVLDQFARQAGISLSYDATSVAGKTSTGLSGNFDREQALGQLLRGQGLQAQRQGNDIWLLLPQMVDTGALNLSATTVTGQRLGALTEGTGSYTTGAVTIGKGQHSLRETPQSVSVMTRQLMDDQNVTTIDDVMERTPGITTYESPMGGKYFYSRGFKMLGQYQYDGVPLDMGKDYVQADSFSANMAIYDRVEVLKGAAGMLKGAGTASGAVNFVRKRPQANPTSSLTLSAGTWDNYRADVDTGGPLNDSGTVRGRAAFSQQDRGSYMDISKRQDQAFYTALDVDLSPDTTLGVGASYEDVDASPCWGGLPRYSDGKSARLSRSTCLGQSWNDWQSRRTTFFADLTHHFNDDWQIKVAAVHSRNLQDTKYAASEGTIAYGAPSPTANSYAALMDYEHKDFGLDAYVDGKFQAFGLEHELILGANGSRGTQDDVFAIQNLPTRQSIYQPDHHFPEPANDTFWPNMYRGGTVKETATQYGTYATLRLRLAEPLMLIVGSRVSWYENRRQSNTLGWGEWSVQDARTKESGEVTPFAALIYDLDEHLSLYASYADIFQPQSSYATADGAALKPKMGDNYELGIKGEWFDGRLNSSVALFRATEKNGAETDFLSFCPTSSDGYCYTDTAKVRAQGVEAEVSGQLLERLQVSGGYTYTQTKSLKNIDTAIEGGASNTYVPRHMLRMWGDYQLDGALSKWSVGTGVNAQSGNYRMQQGLKLEQAGYTVWDARLAYRVDDTWTVALNAKNLFDKNYYQTVGTASWGNFYGEPRNFTVSLKGTF</sequence>
<dbReference type="InterPro" id="IPR037066">
    <property type="entry name" value="Plug_dom_sf"/>
</dbReference>
<feature type="short sequence motif" description="TonB C-terminal box" evidence="15">
    <location>
        <begin position="812"/>
        <end position="829"/>
    </location>
</feature>
<evidence type="ECO:0000256" key="10">
    <source>
        <dbReference type="ARBA" id="ARBA00023077"/>
    </source>
</evidence>
<keyword evidence="5" id="KW-0410">Iron transport</keyword>
<organism evidence="18 20">
    <name type="scientific">Pseudomonas fluorescens</name>
    <dbReference type="NCBI Taxonomy" id="294"/>
    <lineage>
        <taxon>Bacteria</taxon>
        <taxon>Pseudomonadati</taxon>
        <taxon>Pseudomonadota</taxon>
        <taxon>Gammaproteobacteria</taxon>
        <taxon>Pseudomonadales</taxon>
        <taxon>Pseudomonadaceae</taxon>
        <taxon>Pseudomonas</taxon>
    </lineage>
</organism>
<evidence type="ECO:0000256" key="3">
    <source>
        <dbReference type="ARBA" id="ARBA00022448"/>
    </source>
</evidence>
<dbReference type="EMBL" id="PVUH01000010">
    <property type="protein sequence ID" value="PRW92086.1"/>
    <property type="molecule type" value="Genomic_DNA"/>
</dbReference>
<dbReference type="PANTHER" id="PTHR32552">
    <property type="entry name" value="FERRICHROME IRON RECEPTOR-RELATED"/>
    <property type="match status" value="1"/>
</dbReference>
<dbReference type="InterPro" id="IPR039426">
    <property type="entry name" value="TonB-dep_rcpt-like"/>
</dbReference>
<keyword evidence="12 18" id="KW-0675">Receptor</keyword>
<dbReference type="PROSITE" id="PS52016">
    <property type="entry name" value="TONB_DEPENDENT_REC_3"/>
    <property type="match status" value="1"/>
</dbReference>
<dbReference type="GO" id="GO:0015891">
    <property type="term" value="P:siderophore transport"/>
    <property type="evidence" value="ECO:0007669"/>
    <property type="project" value="InterPro"/>
</dbReference>
<feature type="domain" description="Secretin/TonB short N-terminal" evidence="17">
    <location>
        <begin position="67"/>
        <end position="118"/>
    </location>
</feature>
<dbReference type="Pfam" id="PF00593">
    <property type="entry name" value="TonB_dep_Rec_b-barrel"/>
    <property type="match status" value="1"/>
</dbReference>
<dbReference type="InterPro" id="IPR010917">
    <property type="entry name" value="TonB_rcpt_CS"/>
</dbReference>
<dbReference type="PROSITE" id="PS51257">
    <property type="entry name" value="PROKAR_LIPOPROTEIN"/>
    <property type="match status" value="1"/>
</dbReference>
<keyword evidence="4 14" id="KW-1134">Transmembrane beta strand</keyword>
<comment type="similarity">
    <text evidence="2 14 16">Belongs to the TonB-dependent receptor family.</text>
</comment>
<evidence type="ECO:0000256" key="14">
    <source>
        <dbReference type="PROSITE-ProRule" id="PRU01360"/>
    </source>
</evidence>
<keyword evidence="10 16" id="KW-0798">TonB box</keyword>
<keyword evidence="6 14" id="KW-0812">Transmembrane</keyword>
<evidence type="ECO:0000256" key="15">
    <source>
        <dbReference type="PROSITE-ProRule" id="PRU10144"/>
    </source>
</evidence>
<dbReference type="Gene3D" id="3.55.50.30">
    <property type="match status" value="1"/>
</dbReference>
<dbReference type="EMBL" id="LCYA01000067">
    <property type="protein sequence ID" value="KWV87747.1"/>
    <property type="molecule type" value="Genomic_DNA"/>
</dbReference>
<evidence type="ECO:0000256" key="11">
    <source>
        <dbReference type="ARBA" id="ARBA00023136"/>
    </source>
</evidence>
<dbReference type="GO" id="GO:0009279">
    <property type="term" value="C:cell outer membrane"/>
    <property type="evidence" value="ECO:0007669"/>
    <property type="project" value="UniProtKB-SubCell"/>
</dbReference>
<evidence type="ECO:0000256" key="6">
    <source>
        <dbReference type="ARBA" id="ARBA00022692"/>
    </source>
</evidence>
<evidence type="ECO:0000256" key="2">
    <source>
        <dbReference type="ARBA" id="ARBA00009810"/>
    </source>
</evidence>
<name>A0A120G7S8_PSEFL</name>
<dbReference type="InterPro" id="IPR010105">
    <property type="entry name" value="TonB_sidphr_rcpt"/>
</dbReference>
<evidence type="ECO:0000256" key="1">
    <source>
        <dbReference type="ARBA" id="ARBA00004571"/>
    </source>
</evidence>
<keyword evidence="9" id="KW-0406">Ion transport</keyword>